<reference evidence="3" key="2">
    <citation type="submission" date="2020-06" db="EMBL/GenBank/DDBJ databases">
        <authorList>
            <person name="Sheffer M."/>
        </authorList>
    </citation>
    <scope>NUCLEOTIDE SEQUENCE</scope>
</reference>
<dbReference type="InterPro" id="IPR005135">
    <property type="entry name" value="Endo/exonuclease/phosphatase"/>
</dbReference>
<feature type="domain" description="Endonuclease/exonuclease/phosphatase" evidence="2">
    <location>
        <begin position="419"/>
        <end position="535"/>
    </location>
</feature>
<evidence type="ECO:0000256" key="1">
    <source>
        <dbReference type="SAM" id="MobiDB-lite"/>
    </source>
</evidence>
<dbReference type="Pfam" id="PF14529">
    <property type="entry name" value="Exo_endo_phos_2"/>
    <property type="match status" value="1"/>
</dbReference>
<evidence type="ECO:0000313" key="3">
    <source>
        <dbReference type="EMBL" id="KAF8789079.1"/>
    </source>
</evidence>
<proteinExistence type="predicted"/>
<dbReference type="SUPFAM" id="SSF56219">
    <property type="entry name" value="DNase I-like"/>
    <property type="match status" value="1"/>
</dbReference>
<gene>
    <name evidence="3" type="ORF">HNY73_007053</name>
</gene>
<dbReference type="GO" id="GO:0003824">
    <property type="term" value="F:catalytic activity"/>
    <property type="evidence" value="ECO:0007669"/>
    <property type="project" value="InterPro"/>
</dbReference>
<feature type="compositionally biased region" description="Low complexity" evidence="1">
    <location>
        <begin position="865"/>
        <end position="877"/>
    </location>
</feature>
<sequence length="912" mass="102068">MSSQNSPEQDSPTFPLRKSVSAASLLSSSSKSELYQIDENTSSQALIDQLRKIINHRKESRYDLKAEKRELANKLLNQLERTINTLEIYNPKLPIVTEERSQQTEPAPTTTNPCPFPQEKTTYAQAAAPKTTTKTVLLYPTKEGETDLVTILKKEVAPSNTYKIQKVRRLQNQGLAIECNSEEDRASFLTTLTTKPSLQEKIRPIQVERKLPRLITYGYQQATKKEEVEEGLRLNFNSPYSTEIKVLFSIKGKTGKIHWVFQAPPPLCQVIRRRGNKILFEWENHRVEPFRSVRRCTKCQAFDHTTARCDAKRKIMTQNHPPSASRPLKLLQINLGKAKVATDILHPAATKIKPDIIALQEPYQNNGQIKGLPNSWPLFCSSNRKAAIALSTPTIKIAIIGVKTNSVAIKIQTSPLPTTIISAYSSPASNLQEALEEIQDLIDALPREQILIAADLNGHNNLWGYEHNDPRGNQILDFALANTLFIINKQDAPPTFTHCGTKGWPDLTLCSQNLIHQIAKWEVLEEPSLSDHKYIETTIATNHQISTITRYKTKYGNHNKMLKSLQPNVTQIQQAINNSTTHQQLNEATTLLQEHIISACKNSYKLKTHKHNQQPNWFTPKLEIEKNRLKALRRRAQRSAEDRQAKFLHLKQETAKYMKAVRTARKAGWKGFCSQATNPFGKHYKSAFRSSITPAQLVLLKNKDAVGGQLKIASDILEEIFPHPTTTAIPTATHSLTPDDCPFSKSEVFKVINGLPKGKAPGLDGIDNIAENLKTCKVSARRIRPLPPLGEFSHQLAFHHHLAGQHVRPLPSSLASSNGPLHTVSSSTMTLLPPPTILLSNKSPLPQRVSRLHRPSSSPTHHLFSTSATPYPSSSSTPRPPPHQLSSSTIDSPANHQLLLTICNHTSILQPV</sequence>
<accession>A0A8T0FHT7</accession>
<organism evidence="3 4">
    <name type="scientific">Argiope bruennichi</name>
    <name type="common">Wasp spider</name>
    <name type="synonym">Aranea bruennichi</name>
    <dbReference type="NCBI Taxonomy" id="94029"/>
    <lineage>
        <taxon>Eukaryota</taxon>
        <taxon>Metazoa</taxon>
        <taxon>Ecdysozoa</taxon>
        <taxon>Arthropoda</taxon>
        <taxon>Chelicerata</taxon>
        <taxon>Arachnida</taxon>
        <taxon>Araneae</taxon>
        <taxon>Araneomorphae</taxon>
        <taxon>Entelegynae</taxon>
        <taxon>Araneoidea</taxon>
        <taxon>Araneidae</taxon>
        <taxon>Argiope</taxon>
    </lineage>
</organism>
<dbReference type="AlphaFoldDB" id="A0A8T0FHT7"/>
<protein>
    <submittedName>
        <fullName evidence="3">Putative 115 kDa protein in type-1 like protein</fullName>
    </submittedName>
</protein>
<dbReference type="CDD" id="cd09077">
    <property type="entry name" value="R1-I-EN"/>
    <property type="match status" value="1"/>
</dbReference>
<reference evidence="3" key="1">
    <citation type="journal article" date="2020" name="bioRxiv">
        <title>Chromosome-level reference genome of the European wasp spider Argiope bruennichi: a resource for studies on range expansion and evolutionary adaptation.</title>
        <authorList>
            <person name="Sheffer M.M."/>
            <person name="Hoppe A."/>
            <person name="Krehenwinkel H."/>
            <person name="Uhl G."/>
            <person name="Kuss A.W."/>
            <person name="Jensen L."/>
            <person name="Jensen C."/>
            <person name="Gillespie R.G."/>
            <person name="Hoff K.J."/>
            <person name="Prost S."/>
        </authorList>
    </citation>
    <scope>NUCLEOTIDE SEQUENCE</scope>
</reference>
<feature type="region of interest" description="Disordered" evidence="1">
    <location>
        <begin position="835"/>
        <end position="890"/>
    </location>
</feature>
<dbReference type="PANTHER" id="PTHR33273">
    <property type="entry name" value="DOMAIN-CONTAINING PROTEIN, PUTATIVE-RELATED"/>
    <property type="match status" value="1"/>
</dbReference>
<dbReference type="Proteomes" id="UP000807504">
    <property type="component" value="Unassembled WGS sequence"/>
</dbReference>
<dbReference type="PANTHER" id="PTHR33273:SF4">
    <property type="entry name" value="ENDONUCLEASE_EXONUCLEASE_PHOSPHATASE DOMAIN-CONTAINING PROTEIN"/>
    <property type="match status" value="1"/>
</dbReference>
<comment type="caution">
    <text evidence="3">The sequence shown here is derived from an EMBL/GenBank/DDBJ whole genome shotgun (WGS) entry which is preliminary data.</text>
</comment>
<dbReference type="InterPro" id="IPR036691">
    <property type="entry name" value="Endo/exonu/phosph_ase_sf"/>
</dbReference>
<name>A0A8T0FHT7_ARGBR</name>
<dbReference type="EMBL" id="JABXBU010000012">
    <property type="protein sequence ID" value="KAF8789079.1"/>
    <property type="molecule type" value="Genomic_DNA"/>
</dbReference>
<evidence type="ECO:0000259" key="2">
    <source>
        <dbReference type="Pfam" id="PF14529"/>
    </source>
</evidence>
<dbReference type="Gene3D" id="3.60.10.10">
    <property type="entry name" value="Endonuclease/exonuclease/phosphatase"/>
    <property type="match status" value="1"/>
</dbReference>
<evidence type="ECO:0000313" key="4">
    <source>
        <dbReference type="Proteomes" id="UP000807504"/>
    </source>
</evidence>
<keyword evidence="4" id="KW-1185">Reference proteome</keyword>
<feature type="compositionally biased region" description="Polar residues" evidence="1">
    <location>
        <begin position="855"/>
        <end position="864"/>
    </location>
</feature>